<dbReference type="PROSITE" id="PS51233">
    <property type="entry name" value="VWFD"/>
    <property type="match status" value="1"/>
</dbReference>
<accession>A0A6G9AJX8</accession>
<dbReference type="PANTHER" id="PTHR13802:SF65">
    <property type="entry name" value="NIDOGEN"/>
    <property type="match status" value="1"/>
</dbReference>
<proteinExistence type="predicted"/>
<dbReference type="AlphaFoldDB" id="A0A6G9AJX8"/>
<reference evidence="3 4" key="1">
    <citation type="submission" date="2020-03" db="EMBL/GenBank/DDBJ databases">
        <authorList>
            <person name="Kim M.K."/>
        </authorList>
    </citation>
    <scope>NUCLEOTIDE SEQUENCE [LARGE SCALE GENOMIC DNA]</scope>
    <source>
        <strain evidence="3 4">BT328</strain>
    </source>
</reference>
<feature type="region of interest" description="Disordered" evidence="1">
    <location>
        <begin position="207"/>
        <end position="270"/>
    </location>
</feature>
<dbReference type="PANTHER" id="PTHR13802">
    <property type="entry name" value="MUCIN 4-RELATED"/>
    <property type="match status" value="1"/>
</dbReference>
<dbReference type="RefSeq" id="WP_167206945.1">
    <property type="nucleotide sequence ID" value="NZ_CP050063.1"/>
</dbReference>
<dbReference type="Proteomes" id="UP000501802">
    <property type="component" value="Chromosome"/>
</dbReference>
<organism evidence="3 4">
    <name type="scientific">Spirosoma aureum</name>
    <dbReference type="NCBI Taxonomy" id="2692134"/>
    <lineage>
        <taxon>Bacteria</taxon>
        <taxon>Pseudomonadati</taxon>
        <taxon>Bacteroidota</taxon>
        <taxon>Cytophagia</taxon>
        <taxon>Cytophagales</taxon>
        <taxon>Cytophagaceae</taxon>
        <taxon>Spirosoma</taxon>
    </lineage>
</organism>
<evidence type="ECO:0000313" key="3">
    <source>
        <dbReference type="EMBL" id="QIP12644.1"/>
    </source>
</evidence>
<feature type="domain" description="VWFD" evidence="2">
    <location>
        <begin position="292"/>
        <end position="480"/>
    </location>
</feature>
<sequence>MKQSVWAISCRILCSVFTLLLLLVPQSCKEKETSPTATSDGPVSIRYHQLIIECTELASQNKGVAILDFRFDTYANQEVEGFASGKYVAFQTTSYIAIDAAIQTANTDIANKAAEVKTFGTLTDFVANRLSKVQGYTVTKELVADAIWGVLANEETTIAKLHGKQKSFDIGDFLAALIATPAQAQIRLGRHPSGSIDYHSSYFYSPPAQPGSPLPEYRMNIPSTGTAPMPSNTAPVQRNSRGETPAEQAAREEAARAAAQAGRTNRGPRSVSDAFSGIFDRLGDGLGNAADALGRALGDPHVITHDGLTYDFQTLGEFVSTKGDNIEIQARQEDTFKTNRATVNTGVAARIGTDEICFLIKPASLDEPRLFVNKKETALSVLTQLSLTNGNKLRLAGKEKLVFSNAQGEGVTIYWNTPYLDYAVMLDKSRKGKVAGLLGNYDGDDKNDVKLADGTTLERTFPLIHTTFADSWRVSNQTSLFVYEAGKNADSYADRTFPKTFPLIDPDKYTWAEGVCQTAGITRQPELGNCIFDVAITGDQRMAQSALLSQREFPASPDVSVFTNLKLDLKEGQSNDPQTRNLLDLDKGTFYRFADGASVAYDIDVVFDYYSGPWFAGPRAVKNCGVSCGAYTIWPQIDQQKWPLFPNTFLRYTTIPANQWNTFVNAADLRKAWTFDAGADEKTELVTALSDLTTSVPLTQYLWSFRTQQGKKGLIRFTQGQHTKTNSTASFVFDIKIER</sequence>
<dbReference type="InterPro" id="IPR001846">
    <property type="entry name" value="VWF_type-D"/>
</dbReference>
<evidence type="ECO:0000259" key="2">
    <source>
        <dbReference type="PROSITE" id="PS51233"/>
    </source>
</evidence>
<dbReference type="Pfam" id="PF00094">
    <property type="entry name" value="VWD"/>
    <property type="match status" value="1"/>
</dbReference>
<feature type="compositionally biased region" description="Polar residues" evidence="1">
    <location>
        <begin position="221"/>
        <end position="239"/>
    </location>
</feature>
<evidence type="ECO:0000256" key="1">
    <source>
        <dbReference type="SAM" id="MobiDB-lite"/>
    </source>
</evidence>
<keyword evidence="4" id="KW-1185">Reference proteome</keyword>
<dbReference type="KEGG" id="spib:G8759_08420"/>
<evidence type="ECO:0000313" key="4">
    <source>
        <dbReference type="Proteomes" id="UP000501802"/>
    </source>
</evidence>
<dbReference type="InterPro" id="IPR051495">
    <property type="entry name" value="Epithelial_Barrier/Signaling"/>
</dbReference>
<name>A0A6G9AJX8_9BACT</name>
<gene>
    <name evidence="3" type="ORF">G8759_08420</name>
</gene>
<dbReference type="EMBL" id="CP050063">
    <property type="protein sequence ID" value="QIP12644.1"/>
    <property type="molecule type" value="Genomic_DNA"/>
</dbReference>
<protein>
    <recommendedName>
        <fullName evidence="2">VWFD domain-containing protein</fullName>
    </recommendedName>
</protein>